<organism evidence="1 2">
    <name type="scientific">Bacillus phage AvesoBmore</name>
    <dbReference type="NCBI Taxonomy" id="1698451"/>
    <lineage>
        <taxon>Viruses</taxon>
        <taxon>Duplodnaviria</taxon>
        <taxon>Heunggongvirae</taxon>
        <taxon>Uroviricota</taxon>
        <taxon>Caudoviricetes</taxon>
        <taxon>Herelleviridae</taxon>
        <taxon>Bastillevirinae</taxon>
        <taxon>Bequatrovirus</taxon>
        <taxon>Bequatrovirus avesobmore</taxon>
    </lineage>
</organism>
<dbReference type="EMBL" id="KT307976">
    <property type="protein sequence ID" value="ALA13493.1"/>
    <property type="molecule type" value="Genomic_DNA"/>
</dbReference>
<dbReference type="RefSeq" id="YP_009206383.1">
    <property type="nucleotide sequence ID" value="NC_028887.1"/>
</dbReference>
<keyword evidence="2" id="KW-1185">Reference proteome</keyword>
<dbReference type="GeneID" id="26633091"/>
<protein>
    <submittedName>
        <fullName evidence="1">Uncharacterized protein</fullName>
    </submittedName>
</protein>
<dbReference type="Proteomes" id="UP000204647">
    <property type="component" value="Segment"/>
</dbReference>
<proteinExistence type="predicted"/>
<gene>
    <name evidence="1" type="ORF">AVESOBMORE_28</name>
</gene>
<dbReference type="KEGG" id="vg:26633091"/>
<evidence type="ECO:0000313" key="1">
    <source>
        <dbReference type="EMBL" id="ALA13493.1"/>
    </source>
</evidence>
<reference evidence="1 2" key="1">
    <citation type="journal article" date="2015" name="Genome Announc.">
        <title>Genome Sequences of Two Bacillus cereus Group Bacteriophages, Eyuki and AvesoBmore.</title>
        <authorList>
            <person name="Erill I."/>
            <person name="Caruso S.M."/>
        </authorList>
    </citation>
    <scope>NUCLEOTIDE SEQUENCE [LARGE SCALE GENOMIC DNA]</scope>
</reference>
<sequence>MTRHTRNKQMDKLTEGLWSGMKNLTIERMREDYKADGLELDATFKWHRNFEGWGDILGIKSKTYNMIEFGGNEDTYGTHFAAKTKGW</sequence>
<evidence type="ECO:0000313" key="2">
    <source>
        <dbReference type="Proteomes" id="UP000204647"/>
    </source>
</evidence>
<name>A0A0K2D184_9CAUD</name>
<dbReference type="OrthoDB" id="19647at10239"/>
<accession>A0A0K2D184</accession>